<dbReference type="InterPro" id="IPR059090">
    <property type="entry name" value="ALA1_helical"/>
</dbReference>
<dbReference type="GO" id="GO:0000049">
    <property type="term" value="F:tRNA binding"/>
    <property type="evidence" value="ECO:0007669"/>
    <property type="project" value="UniProtKB-KW"/>
</dbReference>
<keyword evidence="4 12" id="KW-0479">Metal-binding</keyword>
<dbReference type="SUPFAM" id="SSF101353">
    <property type="entry name" value="Putative anticodon-binding domain of alanyl-tRNA synthetase (AlaRS)"/>
    <property type="match status" value="1"/>
</dbReference>
<dbReference type="GO" id="GO:0002161">
    <property type="term" value="F:aminoacyl-tRNA deacylase activity"/>
    <property type="evidence" value="ECO:0007669"/>
    <property type="project" value="TreeGrafter"/>
</dbReference>
<keyword evidence="3 12" id="KW-0436">Ligase</keyword>
<dbReference type="GeneID" id="9685908"/>
<comment type="similarity">
    <text evidence="1">Belongs to the class-II aminoacyl-tRNA synthetase family. Alax-L subfamily.</text>
</comment>
<dbReference type="InterPro" id="IPR002318">
    <property type="entry name" value="Ala-tRNA-lgiase_IIc"/>
</dbReference>
<dbReference type="SUPFAM" id="SSF55186">
    <property type="entry name" value="ThrRS/AlaRS common domain"/>
    <property type="match status" value="1"/>
</dbReference>
<dbReference type="RefSeq" id="XP_003060777.1">
    <property type="nucleotide sequence ID" value="XM_003060731.1"/>
</dbReference>
<gene>
    <name evidence="14" type="ORF">MICPUCDRAFT_45734</name>
</gene>
<evidence type="ECO:0000313" key="14">
    <source>
        <dbReference type="EMBL" id="EEH55546.1"/>
    </source>
</evidence>
<dbReference type="KEGG" id="mpp:MICPUCDRAFT_45734"/>
<evidence type="ECO:0000259" key="13">
    <source>
        <dbReference type="PROSITE" id="PS50860"/>
    </source>
</evidence>
<dbReference type="GO" id="GO:0005524">
    <property type="term" value="F:ATP binding"/>
    <property type="evidence" value="ECO:0007669"/>
    <property type="project" value="UniProtKB-UniRule"/>
</dbReference>
<keyword evidence="12" id="KW-0496">Mitochondrion</keyword>
<dbReference type="GO" id="GO:0009507">
    <property type="term" value="C:chloroplast"/>
    <property type="evidence" value="ECO:0007669"/>
    <property type="project" value="TreeGrafter"/>
</dbReference>
<keyword evidence="10 12" id="KW-0030">Aminoacyl-tRNA synthetase</keyword>
<comment type="subcellular location">
    <subcellularLocation>
        <location evidence="12">Mitochondrion</location>
    </subcellularLocation>
    <subcellularLocation>
        <location evidence="12">Cytoplasm</location>
    </subcellularLocation>
</comment>
<dbReference type="Gene3D" id="2.40.30.130">
    <property type="match status" value="1"/>
</dbReference>
<organism evidence="15">
    <name type="scientific">Micromonas pusilla (strain CCMP1545)</name>
    <name type="common">Picoplanktonic green alga</name>
    <dbReference type="NCBI Taxonomy" id="564608"/>
    <lineage>
        <taxon>Eukaryota</taxon>
        <taxon>Viridiplantae</taxon>
        <taxon>Chlorophyta</taxon>
        <taxon>Mamiellophyceae</taxon>
        <taxon>Mamiellales</taxon>
        <taxon>Mamiellaceae</taxon>
        <taxon>Micromonas</taxon>
    </lineage>
</organism>
<comment type="cofactor">
    <cofactor evidence="12">
        <name>Zn(2+)</name>
        <dbReference type="ChEBI" id="CHEBI:29105"/>
    </cofactor>
    <text evidence="12">Binds 1 zinc ion per subunit.</text>
</comment>
<dbReference type="Gene3D" id="3.10.310.40">
    <property type="match status" value="1"/>
</dbReference>
<dbReference type="InterPro" id="IPR045864">
    <property type="entry name" value="aa-tRNA-synth_II/BPL/LPL"/>
</dbReference>
<dbReference type="PRINTS" id="PR00980">
    <property type="entry name" value="TRNASYNTHALA"/>
</dbReference>
<evidence type="ECO:0000256" key="12">
    <source>
        <dbReference type="HAMAP-Rule" id="MF_03133"/>
    </source>
</evidence>
<dbReference type="PANTHER" id="PTHR11777:SF9">
    <property type="entry name" value="ALANINE--TRNA LIGASE, CYTOPLASMIC"/>
    <property type="match status" value="1"/>
</dbReference>
<dbReference type="InterPro" id="IPR018162">
    <property type="entry name" value="Ala-tRNA-ligase_IIc_anticod-bd"/>
</dbReference>
<evidence type="ECO:0000313" key="15">
    <source>
        <dbReference type="Proteomes" id="UP000001876"/>
    </source>
</evidence>
<keyword evidence="2 12" id="KW-0820">tRNA-binding</keyword>
<dbReference type="FunFam" id="3.30.980.10:FF:000004">
    <property type="entry name" value="Alanine--tRNA ligase, cytoplasmic"/>
    <property type="match status" value="1"/>
</dbReference>
<feature type="binding site" evidence="12">
    <location>
        <position position="624"/>
    </location>
    <ligand>
        <name>Zn(2+)</name>
        <dbReference type="ChEBI" id="CHEBI:29105"/>
    </ligand>
</feature>
<dbReference type="NCBIfam" id="TIGR00344">
    <property type="entry name" value="alaS"/>
    <property type="match status" value="1"/>
</dbReference>
<evidence type="ECO:0000256" key="6">
    <source>
        <dbReference type="ARBA" id="ARBA00022833"/>
    </source>
</evidence>
<dbReference type="Gene3D" id="3.30.980.10">
    <property type="entry name" value="Threonyl-trna Synthetase, Chain A, domain 2"/>
    <property type="match status" value="1"/>
</dbReference>
<keyword evidence="5 12" id="KW-0547">Nucleotide-binding</keyword>
<comment type="subunit">
    <text evidence="12">Monomer.</text>
</comment>
<dbReference type="InterPro" id="IPR050058">
    <property type="entry name" value="Ala-tRNA_ligase"/>
</dbReference>
<dbReference type="HAMAP" id="MF_00036_B">
    <property type="entry name" value="Ala_tRNA_synth_B"/>
    <property type="match status" value="1"/>
</dbReference>
<dbReference type="InterPro" id="IPR018165">
    <property type="entry name" value="Ala-tRNA-synth_IIc_core"/>
</dbReference>
<comment type="catalytic activity">
    <reaction evidence="11 12">
        <text>tRNA(Ala) + L-alanine + ATP = L-alanyl-tRNA(Ala) + AMP + diphosphate</text>
        <dbReference type="Rhea" id="RHEA:12540"/>
        <dbReference type="Rhea" id="RHEA-COMP:9657"/>
        <dbReference type="Rhea" id="RHEA-COMP:9923"/>
        <dbReference type="ChEBI" id="CHEBI:30616"/>
        <dbReference type="ChEBI" id="CHEBI:33019"/>
        <dbReference type="ChEBI" id="CHEBI:57972"/>
        <dbReference type="ChEBI" id="CHEBI:78442"/>
        <dbReference type="ChEBI" id="CHEBI:78497"/>
        <dbReference type="ChEBI" id="CHEBI:456215"/>
        <dbReference type="EC" id="6.1.1.7"/>
    </reaction>
</comment>
<comment type="function">
    <text evidence="12">Catalyzes the attachment of alanine to tRNA(Ala) in a two-step reaction: alanine is first activated by ATP to form Ala-AMP and then transferred to the acceptor end of tRNA(Ala). Also edits incorrectly charged tRNA(Ala) via its editing domain.</text>
</comment>
<dbReference type="OMA" id="NCLEIWN"/>
<dbReference type="Gene3D" id="3.30.930.10">
    <property type="entry name" value="Bira Bifunctional Protein, Domain 2"/>
    <property type="match status" value="1"/>
</dbReference>
<keyword evidence="15" id="KW-1185">Reference proteome</keyword>
<comment type="domain">
    <text evidence="12">Consists of three domains; the N-terminal catalytic domain, the editing domain and the C-terminal C-Ala domain. The editing domain removes incorrectly charged amino acids, while the C-Ala domain, along with tRNA(Ala), serves as a bridge to cooperatively bring together the editing and aminoacylation centers thus stimulating deacylation of misacylated tRNAs.</text>
</comment>
<evidence type="ECO:0000256" key="3">
    <source>
        <dbReference type="ARBA" id="ARBA00022598"/>
    </source>
</evidence>
<dbReference type="Pfam" id="PF01411">
    <property type="entry name" value="tRNA-synt_2c"/>
    <property type="match status" value="1"/>
</dbReference>
<dbReference type="InterPro" id="IPR018164">
    <property type="entry name" value="Ala-tRNA-synth_IIc_N"/>
</dbReference>
<dbReference type="Proteomes" id="UP000001876">
    <property type="component" value="Unassembled WGS sequence"/>
</dbReference>
<feature type="binding site" evidence="12">
    <location>
        <position position="620"/>
    </location>
    <ligand>
        <name>Zn(2+)</name>
        <dbReference type="ChEBI" id="CHEBI:29105"/>
    </ligand>
</feature>
<evidence type="ECO:0000256" key="2">
    <source>
        <dbReference type="ARBA" id="ARBA00022555"/>
    </source>
</evidence>
<reference evidence="14 15" key="1">
    <citation type="journal article" date="2009" name="Science">
        <title>Green evolution and dynamic adaptations revealed by genomes of the marine picoeukaryotes Micromonas.</title>
        <authorList>
            <person name="Worden A.Z."/>
            <person name="Lee J.H."/>
            <person name="Mock T."/>
            <person name="Rouze P."/>
            <person name="Simmons M.P."/>
            <person name="Aerts A.L."/>
            <person name="Allen A.E."/>
            <person name="Cuvelier M.L."/>
            <person name="Derelle E."/>
            <person name="Everett M.V."/>
            <person name="Foulon E."/>
            <person name="Grimwood J."/>
            <person name="Gundlach H."/>
            <person name="Henrissat B."/>
            <person name="Napoli C."/>
            <person name="McDonald S.M."/>
            <person name="Parker M.S."/>
            <person name="Rombauts S."/>
            <person name="Salamov A."/>
            <person name="Von Dassow P."/>
            <person name="Badger J.H."/>
            <person name="Coutinho P.M."/>
            <person name="Demir E."/>
            <person name="Dubchak I."/>
            <person name="Gentemann C."/>
            <person name="Eikrem W."/>
            <person name="Gready J.E."/>
            <person name="John U."/>
            <person name="Lanier W."/>
            <person name="Lindquist E.A."/>
            <person name="Lucas S."/>
            <person name="Mayer K.F."/>
            <person name="Moreau H."/>
            <person name="Not F."/>
            <person name="Otillar R."/>
            <person name="Panaud O."/>
            <person name="Pangilinan J."/>
            <person name="Paulsen I."/>
            <person name="Piegu B."/>
            <person name="Poliakov A."/>
            <person name="Robbens S."/>
            <person name="Schmutz J."/>
            <person name="Toulza E."/>
            <person name="Wyss T."/>
            <person name="Zelensky A."/>
            <person name="Zhou K."/>
            <person name="Armbrust E.V."/>
            <person name="Bhattacharya D."/>
            <person name="Goodenough U.W."/>
            <person name="Van de Peer Y."/>
            <person name="Grigoriev I.V."/>
        </authorList>
    </citation>
    <scope>NUCLEOTIDE SEQUENCE [LARGE SCALE GENOMIC DNA]</scope>
    <source>
        <strain evidence="14 15">CCMP1545</strain>
    </source>
</reference>
<accession>C1MXY1</accession>
<protein>
    <recommendedName>
        <fullName evidence="12">Alanine--tRNA ligase</fullName>
        <ecNumber evidence="12">6.1.1.7</ecNumber>
    </recommendedName>
    <alternativeName>
        <fullName evidence="12">Alanyl-tRNA synthetase</fullName>
        <shortName evidence="12">AlaRS</shortName>
    </alternativeName>
</protein>
<proteinExistence type="inferred from homology"/>
<dbReference type="PANTHER" id="PTHR11777">
    <property type="entry name" value="ALANYL-TRNA SYNTHETASE"/>
    <property type="match status" value="1"/>
</dbReference>
<dbReference type="Pfam" id="PF02272">
    <property type="entry name" value="DHHA1"/>
    <property type="match status" value="1"/>
</dbReference>
<dbReference type="InterPro" id="IPR018163">
    <property type="entry name" value="Thr/Ala-tRNA-synth_IIc_edit"/>
</dbReference>
<dbReference type="SUPFAM" id="SSF50447">
    <property type="entry name" value="Translation proteins"/>
    <property type="match status" value="1"/>
</dbReference>
<evidence type="ECO:0000256" key="1">
    <source>
        <dbReference type="ARBA" id="ARBA00008429"/>
    </source>
</evidence>
<evidence type="ECO:0000256" key="8">
    <source>
        <dbReference type="ARBA" id="ARBA00022884"/>
    </source>
</evidence>
<dbReference type="STRING" id="564608.C1MXY1"/>
<dbReference type="InterPro" id="IPR009000">
    <property type="entry name" value="Transl_B-barrel_sf"/>
</dbReference>
<feature type="binding site" evidence="12">
    <location>
        <position position="739"/>
    </location>
    <ligand>
        <name>Zn(2+)</name>
        <dbReference type="ChEBI" id="CHEBI:29105"/>
    </ligand>
</feature>
<dbReference type="FunFam" id="3.30.930.10:FF:000011">
    <property type="entry name" value="Alanine--tRNA ligase, cytoplasmic"/>
    <property type="match status" value="1"/>
</dbReference>
<name>C1MXY1_MICPC</name>
<dbReference type="PROSITE" id="PS50860">
    <property type="entry name" value="AA_TRNA_LIGASE_II_ALA"/>
    <property type="match status" value="1"/>
</dbReference>
<dbReference type="InterPro" id="IPR023033">
    <property type="entry name" value="Ala_tRNA_ligase_euk/bac"/>
</dbReference>
<dbReference type="CDD" id="cd00673">
    <property type="entry name" value="AlaRS_core"/>
    <property type="match status" value="1"/>
</dbReference>
<dbReference type="InterPro" id="IPR012947">
    <property type="entry name" value="tRNA_SAD"/>
</dbReference>
<evidence type="ECO:0000256" key="10">
    <source>
        <dbReference type="ARBA" id="ARBA00023146"/>
    </source>
</evidence>
<dbReference type="GO" id="GO:0005739">
    <property type="term" value="C:mitochondrion"/>
    <property type="evidence" value="ECO:0007669"/>
    <property type="project" value="UniProtKB-SubCell"/>
</dbReference>
<dbReference type="GO" id="GO:0008270">
    <property type="term" value="F:zinc ion binding"/>
    <property type="evidence" value="ECO:0007669"/>
    <property type="project" value="UniProtKB-UniRule"/>
</dbReference>
<dbReference type="EC" id="6.1.1.7" evidence="12"/>
<dbReference type="Pfam" id="PF26023">
    <property type="entry name" value="ALA1"/>
    <property type="match status" value="1"/>
</dbReference>
<keyword evidence="12" id="KW-0963">Cytoplasm</keyword>
<evidence type="ECO:0000256" key="7">
    <source>
        <dbReference type="ARBA" id="ARBA00022840"/>
    </source>
</evidence>
<dbReference type="OrthoDB" id="2423964at2759"/>
<dbReference type="Pfam" id="PF07973">
    <property type="entry name" value="tRNA_SAD"/>
    <property type="match status" value="1"/>
</dbReference>
<evidence type="ECO:0000256" key="4">
    <source>
        <dbReference type="ARBA" id="ARBA00022723"/>
    </source>
</evidence>
<dbReference type="InterPro" id="IPR003156">
    <property type="entry name" value="DHHA1_dom"/>
</dbReference>
<keyword evidence="6 12" id="KW-0862">Zinc</keyword>
<sequence>MSLDESPHNGWPANKIRQTFLDFFESKEHAVVPSSPVVPHDDPTLLFANAGMNQFKSIFLGKADPKGPLAKLKRATDTQKCIRAGGKHNDLDDVGKDTYHHTYFEMLGNWSFGDFFKREAIHWAWELLTSKEHYGLDESRLYASYFGGDESQGLPPDLEARDIWLEVLPPNKVLPFGCEDNFWEMGDVGPCGPCSEIHYDRIGGRDAADLVNADDPNCLEIWNIVFIQFNREEGGVLKPLPAKHVDTGMGFERIASILQDKMSNYDTDVFTPIFERIREVTGAPPYTGLLGAEDEGEKDMAYRVVADHIRTLTFAIADGAAPGSDGRNYVLRRVLRRAVRFGREKLGAEQGFFQKLVAVVVELFGHVFPEIVKHEKRVTDIIADEEESFGRTLLKGIDQFKKIAAKAKEDGGAVVDGAAAFLLWESFGFPIDLTEIMAEENGMTVDTAGFDAAFKEAQEKSRAGGKKSDGPSLLFEAEATSWLQKNGSKWGKAKDIAHAHDAIPFTDDSPKYDGPEADPSAVVKAILTLNGFVESTEGVEGPIGLVLDRTSFYAESGGQVCDVGVITTENGASLAVNEVKVAAGFVLHSGERVEGEAITVGNTCAARVDYDRRANIAPNHTMTHVLNFALRSVLGDGVDQKGSLVDDEKLRFDFSHNKPMSNNEIKRVEEIVRERVGASLAVDAREVALADAKTISGLRAVFGEVYPDPVRVVSVGPTIDELLANPGSEEWTKYSIEFCGGTHLANTSQAEGFVLLEEAGIAKGIRRVVAATRGGAVAALATAAGIAARVDACDAMPPGPELDKEMAALKNDVDTAVMPAVQRAEIRDRMAATTKKLIAAAKEAAVAVKAAAKKAVEEKTAEVKAAGETVFVMRLGDGADPGALKDAAAVAFKQDVACALFSADTVKGKAMCYVSAPPSATPAIDVKKWLDACCGPIEGKGGGGKGGVAQGQGNKVEGLDDAIAAAAAFVGK</sequence>
<dbReference type="GO" id="GO:0070143">
    <property type="term" value="P:mitochondrial alanyl-tRNA aminoacylation"/>
    <property type="evidence" value="ECO:0007669"/>
    <property type="project" value="UniProtKB-UniRule"/>
</dbReference>
<dbReference type="GO" id="GO:0004813">
    <property type="term" value="F:alanine-tRNA ligase activity"/>
    <property type="evidence" value="ECO:0007669"/>
    <property type="project" value="UniProtKB-UniRule"/>
</dbReference>
<dbReference type="EMBL" id="GG663742">
    <property type="protein sequence ID" value="EEH55546.1"/>
    <property type="molecule type" value="Genomic_DNA"/>
</dbReference>
<evidence type="ECO:0000256" key="11">
    <source>
        <dbReference type="ARBA" id="ARBA00048300"/>
    </source>
</evidence>
<keyword evidence="7 12" id="KW-0067">ATP-binding</keyword>
<evidence type="ECO:0000256" key="5">
    <source>
        <dbReference type="ARBA" id="ARBA00022741"/>
    </source>
</evidence>
<keyword evidence="9 12" id="KW-0648">Protein biosynthesis</keyword>
<dbReference type="SUPFAM" id="SSF55681">
    <property type="entry name" value="Class II aaRS and biotin synthetases"/>
    <property type="match status" value="1"/>
</dbReference>
<dbReference type="SMART" id="SM00863">
    <property type="entry name" value="tRNA_SAD"/>
    <property type="match status" value="1"/>
</dbReference>
<feature type="domain" description="Alanyl-transfer RNA synthetases family profile" evidence="13">
    <location>
        <begin position="11"/>
        <end position="782"/>
    </location>
</feature>
<evidence type="ECO:0000256" key="9">
    <source>
        <dbReference type="ARBA" id="ARBA00022917"/>
    </source>
</evidence>
<feature type="binding site" evidence="12">
    <location>
        <position position="743"/>
    </location>
    <ligand>
        <name>Zn(2+)</name>
        <dbReference type="ChEBI" id="CHEBI:29105"/>
    </ligand>
</feature>
<dbReference type="eggNOG" id="KOG0188">
    <property type="taxonomic scope" value="Eukaryota"/>
</dbReference>
<keyword evidence="8 12" id="KW-0694">RNA-binding</keyword>
<dbReference type="AlphaFoldDB" id="C1MXY1"/>